<dbReference type="GO" id="GO:0004518">
    <property type="term" value="F:nuclease activity"/>
    <property type="evidence" value="ECO:0007669"/>
    <property type="project" value="UniProtKB-KW"/>
</dbReference>
<dbReference type="AlphaFoldDB" id="A0A226CZP6"/>
<dbReference type="PRINTS" id="PR02086">
    <property type="entry name" value="PUTNUCHARBI1"/>
</dbReference>
<evidence type="ECO:0000256" key="7">
    <source>
        <dbReference type="ARBA" id="ARBA00022722"/>
    </source>
</evidence>
<evidence type="ECO:0000256" key="8">
    <source>
        <dbReference type="ARBA" id="ARBA00022723"/>
    </source>
</evidence>
<dbReference type="Proteomes" id="UP000198287">
    <property type="component" value="Unassembled WGS sequence"/>
</dbReference>
<evidence type="ECO:0000256" key="5">
    <source>
        <dbReference type="ARBA" id="ARBA00015519"/>
    </source>
</evidence>
<dbReference type="GO" id="GO:0005737">
    <property type="term" value="C:cytoplasm"/>
    <property type="evidence" value="ECO:0007669"/>
    <property type="project" value="UniProtKB-SubCell"/>
</dbReference>
<feature type="region of interest" description="Disordered" evidence="13">
    <location>
        <begin position="297"/>
        <end position="316"/>
    </location>
</feature>
<evidence type="ECO:0000313" key="16">
    <source>
        <dbReference type="Proteomes" id="UP000198287"/>
    </source>
</evidence>
<keyword evidence="7" id="KW-0540">Nuclease</keyword>
<dbReference type="Pfam" id="PF13359">
    <property type="entry name" value="DDE_Tnp_4"/>
    <property type="match status" value="1"/>
</dbReference>
<protein>
    <recommendedName>
        <fullName evidence="5">Putative nuclease HARBI1</fullName>
    </recommendedName>
    <alternativeName>
        <fullName evidence="11">Harbinger transposase-derived nuclease</fullName>
    </alternativeName>
</protein>
<evidence type="ECO:0000256" key="11">
    <source>
        <dbReference type="ARBA" id="ARBA00030126"/>
    </source>
</evidence>
<comment type="similarity">
    <text evidence="4">Belongs to the HARBI1 family.</text>
</comment>
<dbReference type="PANTHER" id="PTHR22930:SF250">
    <property type="entry name" value="NUCLEASE HARBI1-LIKE PROTEIN"/>
    <property type="match status" value="1"/>
</dbReference>
<dbReference type="InterPro" id="IPR026103">
    <property type="entry name" value="HARBI1_animal"/>
</dbReference>
<dbReference type="GO" id="GO:0005634">
    <property type="term" value="C:nucleus"/>
    <property type="evidence" value="ECO:0007669"/>
    <property type="project" value="UniProtKB-SubCell"/>
</dbReference>
<evidence type="ECO:0000256" key="10">
    <source>
        <dbReference type="ARBA" id="ARBA00023242"/>
    </source>
</evidence>
<gene>
    <name evidence="15" type="ORF">Fcan01_26825</name>
</gene>
<keyword evidence="16" id="KW-1185">Reference proteome</keyword>
<keyword evidence="8" id="KW-0479">Metal-binding</keyword>
<evidence type="ECO:0000256" key="4">
    <source>
        <dbReference type="ARBA" id="ARBA00006958"/>
    </source>
</evidence>
<proteinExistence type="inferred from homology"/>
<name>A0A226CZP6_FOLCA</name>
<comment type="caution">
    <text evidence="15">The sequence shown here is derived from an EMBL/GenBank/DDBJ whole genome shotgun (WGS) entry which is preliminary data.</text>
</comment>
<comment type="function">
    <text evidence="12">Transposase-derived protein that may have nuclease activity. Does not have transposase activity.</text>
</comment>
<dbReference type="PANTHER" id="PTHR22930">
    <property type="match status" value="1"/>
</dbReference>
<evidence type="ECO:0000256" key="13">
    <source>
        <dbReference type="SAM" id="MobiDB-lite"/>
    </source>
</evidence>
<reference evidence="15 16" key="1">
    <citation type="submission" date="2015-12" db="EMBL/GenBank/DDBJ databases">
        <title>The genome of Folsomia candida.</title>
        <authorList>
            <person name="Faddeeva A."/>
            <person name="Derks M.F."/>
            <person name="Anvar Y."/>
            <person name="Smit S."/>
            <person name="Van Straalen N."/>
            <person name="Roelofs D."/>
        </authorList>
    </citation>
    <scope>NUCLEOTIDE SEQUENCE [LARGE SCALE GENOMIC DNA]</scope>
    <source>
        <strain evidence="15 16">VU population</strain>
        <tissue evidence="15">Whole body</tissue>
    </source>
</reference>
<evidence type="ECO:0000256" key="9">
    <source>
        <dbReference type="ARBA" id="ARBA00022801"/>
    </source>
</evidence>
<evidence type="ECO:0000256" key="1">
    <source>
        <dbReference type="ARBA" id="ARBA00001968"/>
    </source>
</evidence>
<accession>A0A226CZP6</accession>
<dbReference type="InterPro" id="IPR045249">
    <property type="entry name" value="HARBI1-like"/>
</dbReference>
<feature type="compositionally biased region" description="Acidic residues" evidence="13">
    <location>
        <begin position="297"/>
        <end position="307"/>
    </location>
</feature>
<keyword evidence="6" id="KW-0963">Cytoplasm</keyword>
<dbReference type="EMBL" id="LNIX01000046">
    <property type="protein sequence ID" value="OXA38413.1"/>
    <property type="molecule type" value="Genomic_DNA"/>
</dbReference>
<sequence length="343" mass="39374">MAAFMKVGVVQATKAYKNRVNTRDCDFKSLFRFERKNVEWIAAHFLGEKLEHRGGALSSEQKMKIFLRYMADPGFQTGVGEDVGVDQTTVSRTIHEVRQKIIEKAGLWIKFPRTVAEVLEAKQDWQLRFKIPSVIGVVDCTHVRIPKPNQDGDQYINRKNYPSLNVQATCNAKEWFTSVTAQWPGSVHDSRIMKNSDLFSLMNKTRDTIILGDSGYAISPWLITPYSNPVDNVQRHFNKIYAKERVIIERCFGQVKKRFPILHYKVRTALHTVPSVIICCFVLHNIAKYLNDSDDFPELDDNNDNGEPEPATVGDPVTLSDRRIRELGQQKRDHIANIIFHNQ</sequence>
<dbReference type="OMA" id="WHIALRY"/>
<dbReference type="OrthoDB" id="6766673at2759"/>
<feature type="domain" description="DDE Tnp4" evidence="14">
    <location>
        <begin position="138"/>
        <end position="285"/>
    </location>
</feature>
<evidence type="ECO:0000256" key="2">
    <source>
        <dbReference type="ARBA" id="ARBA00004123"/>
    </source>
</evidence>
<evidence type="ECO:0000256" key="12">
    <source>
        <dbReference type="ARBA" id="ARBA00045850"/>
    </source>
</evidence>
<evidence type="ECO:0000259" key="14">
    <source>
        <dbReference type="Pfam" id="PF13359"/>
    </source>
</evidence>
<evidence type="ECO:0000256" key="3">
    <source>
        <dbReference type="ARBA" id="ARBA00004496"/>
    </source>
</evidence>
<dbReference type="InterPro" id="IPR027806">
    <property type="entry name" value="HARBI1_dom"/>
</dbReference>
<evidence type="ECO:0000256" key="6">
    <source>
        <dbReference type="ARBA" id="ARBA00022490"/>
    </source>
</evidence>
<comment type="subcellular location">
    <subcellularLocation>
        <location evidence="3">Cytoplasm</location>
    </subcellularLocation>
    <subcellularLocation>
        <location evidence="2">Nucleus</location>
    </subcellularLocation>
</comment>
<dbReference type="GO" id="GO:0046872">
    <property type="term" value="F:metal ion binding"/>
    <property type="evidence" value="ECO:0007669"/>
    <property type="project" value="UniProtKB-KW"/>
</dbReference>
<dbReference type="GO" id="GO:0016787">
    <property type="term" value="F:hydrolase activity"/>
    <property type="evidence" value="ECO:0007669"/>
    <property type="project" value="UniProtKB-KW"/>
</dbReference>
<evidence type="ECO:0000313" key="15">
    <source>
        <dbReference type="EMBL" id="OXA38413.1"/>
    </source>
</evidence>
<keyword evidence="9" id="KW-0378">Hydrolase</keyword>
<comment type="cofactor">
    <cofactor evidence="1">
        <name>a divalent metal cation</name>
        <dbReference type="ChEBI" id="CHEBI:60240"/>
    </cofactor>
</comment>
<organism evidence="15 16">
    <name type="scientific">Folsomia candida</name>
    <name type="common">Springtail</name>
    <dbReference type="NCBI Taxonomy" id="158441"/>
    <lineage>
        <taxon>Eukaryota</taxon>
        <taxon>Metazoa</taxon>
        <taxon>Ecdysozoa</taxon>
        <taxon>Arthropoda</taxon>
        <taxon>Hexapoda</taxon>
        <taxon>Collembola</taxon>
        <taxon>Entomobryomorpha</taxon>
        <taxon>Isotomoidea</taxon>
        <taxon>Isotomidae</taxon>
        <taxon>Proisotominae</taxon>
        <taxon>Folsomia</taxon>
    </lineage>
</organism>
<keyword evidence="10" id="KW-0539">Nucleus</keyword>